<dbReference type="AlphaFoldDB" id="A0AAD9QZT4"/>
<dbReference type="Proteomes" id="UP001249851">
    <property type="component" value="Unassembled WGS sequence"/>
</dbReference>
<dbReference type="GO" id="GO:0008270">
    <property type="term" value="F:zinc ion binding"/>
    <property type="evidence" value="ECO:0007669"/>
    <property type="project" value="UniProtKB-KW"/>
</dbReference>
<dbReference type="PANTHER" id="PTHR31751:SF42">
    <property type="entry name" value="PROTEIN CBG10204"/>
    <property type="match status" value="1"/>
</dbReference>
<feature type="compositionally biased region" description="Basic residues" evidence="6">
    <location>
        <begin position="879"/>
        <end position="900"/>
    </location>
</feature>
<proteinExistence type="predicted"/>
<dbReference type="SUPFAM" id="SSF57716">
    <property type="entry name" value="Glucocorticoid receptor-like (DNA-binding domain)"/>
    <property type="match status" value="1"/>
</dbReference>
<dbReference type="Pfam" id="PF05485">
    <property type="entry name" value="THAP"/>
    <property type="match status" value="1"/>
</dbReference>
<reference evidence="8" key="1">
    <citation type="journal article" date="2023" name="G3 (Bethesda)">
        <title>Whole genome assembly and annotation of the endangered Caribbean coral Acropora cervicornis.</title>
        <authorList>
            <person name="Selwyn J.D."/>
            <person name="Vollmer S.V."/>
        </authorList>
    </citation>
    <scope>NUCLEOTIDE SEQUENCE</scope>
    <source>
        <strain evidence="8">K2</strain>
    </source>
</reference>
<keyword evidence="9" id="KW-1185">Reference proteome</keyword>
<evidence type="ECO:0000256" key="6">
    <source>
        <dbReference type="SAM" id="MobiDB-lite"/>
    </source>
</evidence>
<feature type="region of interest" description="Disordered" evidence="6">
    <location>
        <begin position="137"/>
        <end position="190"/>
    </location>
</feature>
<feature type="compositionally biased region" description="Polar residues" evidence="6">
    <location>
        <begin position="147"/>
        <end position="157"/>
    </location>
</feature>
<dbReference type="Gene3D" id="6.20.210.20">
    <property type="entry name" value="THAP domain"/>
    <property type="match status" value="1"/>
</dbReference>
<gene>
    <name evidence="8" type="ORF">P5673_005190</name>
</gene>
<keyword evidence="3" id="KW-0862">Zinc</keyword>
<dbReference type="PROSITE" id="PS50950">
    <property type="entry name" value="ZF_THAP"/>
    <property type="match status" value="1"/>
</dbReference>
<name>A0AAD9QZT4_ACRCE</name>
<accession>A0AAD9QZT4</accession>
<evidence type="ECO:0000256" key="2">
    <source>
        <dbReference type="ARBA" id="ARBA00022771"/>
    </source>
</evidence>
<comment type="caution">
    <text evidence="8">The sequence shown here is derived from an EMBL/GenBank/DDBJ whole genome shotgun (WGS) entry which is preliminary data.</text>
</comment>
<keyword evidence="2 5" id="KW-0863">Zinc-finger</keyword>
<evidence type="ECO:0000259" key="7">
    <source>
        <dbReference type="PROSITE" id="PS50950"/>
    </source>
</evidence>
<feature type="compositionally biased region" description="Polar residues" evidence="6">
    <location>
        <begin position="863"/>
        <end position="872"/>
    </location>
</feature>
<dbReference type="GO" id="GO:0003677">
    <property type="term" value="F:DNA binding"/>
    <property type="evidence" value="ECO:0007669"/>
    <property type="project" value="UniProtKB-UniRule"/>
</dbReference>
<dbReference type="SMART" id="SM00980">
    <property type="entry name" value="THAP"/>
    <property type="match status" value="1"/>
</dbReference>
<feature type="region of interest" description="Disordered" evidence="6">
    <location>
        <begin position="863"/>
        <end position="907"/>
    </location>
</feature>
<evidence type="ECO:0000313" key="9">
    <source>
        <dbReference type="Proteomes" id="UP001249851"/>
    </source>
</evidence>
<feature type="compositionally biased region" description="Acidic residues" evidence="6">
    <location>
        <begin position="291"/>
        <end position="329"/>
    </location>
</feature>
<feature type="region of interest" description="Disordered" evidence="6">
    <location>
        <begin position="281"/>
        <end position="354"/>
    </location>
</feature>
<dbReference type="EMBL" id="JARQWQ010000008">
    <property type="protein sequence ID" value="KAK2570387.1"/>
    <property type="molecule type" value="Genomic_DNA"/>
</dbReference>
<reference evidence="8" key="2">
    <citation type="journal article" date="2023" name="Science">
        <title>Genomic signatures of disease resistance in endangered staghorn corals.</title>
        <authorList>
            <person name="Vollmer S.V."/>
            <person name="Selwyn J.D."/>
            <person name="Despard B.A."/>
            <person name="Roesel C.L."/>
        </authorList>
    </citation>
    <scope>NUCLEOTIDE SEQUENCE</scope>
    <source>
        <strain evidence="8">K2</strain>
    </source>
</reference>
<dbReference type="SMART" id="SM00692">
    <property type="entry name" value="DM3"/>
    <property type="match status" value="1"/>
</dbReference>
<evidence type="ECO:0000256" key="4">
    <source>
        <dbReference type="ARBA" id="ARBA00023125"/>
    </source>
</evidence>
<keyword evidence="4 5" id="KW-0238">DNA-binding</keyword>
<dbReference type="PANTHER" id="PTHR31751">
    <property type="entry name" value="SI:CH211-108C17.2-RELATED-RELATED"/>
    <property type="match status" value="1"/>
</dbReference>
<evidence type="ECO:0000256" key="3">
    <source>
        <dbReference type="ARBA" id="ARBA00022833"/>
    </source>
</evidence>
<evidence type="ECO:0000256" key="1">
    <source>
        <dbReference type="ARBA" id="ARBA00022723"/>
    </source>
</evidence>
<keyword evidence="1" id="KW-0479">Metal-binding</keyword>
<feature type="domain" description="THAP-type" evidence="7">
    <location>
        <begin position="13"/>
        <end position="111"/>
    </location>
</feature>
<dbReference type="InterPro" id="IPR006612">
    <property type="entry name" value="THAP_Znf"/>
</dbReference>
<evidence type="ECO:0000313" key="8">
    <source>
        <dbReference type="EMBL" id="KAK2570387.1"/>
    </source>
</evidence>
<dbReference type="InterPro" id="IPR038441">
    <property type="entry name" value="THAP_Znf_sf"/>
</dbReference>
<organism evidence="8 9">
    <name type="scientific">Acropora cervicornis</name>
    <name type="common">Staghorn coral</name>
    <dbReference type="NCBI Taxonomy" id="6130"/>
    <lineage>
        <taxon>Eukaryota</taxon>
        <taxon>Metazoa</taxon>
        <taxon>Cnidaria</taxon>
        <taxon>Anthozoa</taxon>
        <taxon>Hexacorallia</taxon>
        <taxon>Scleractinia</taxon>
        <taxon>Astrocoeniina</taxon>
        <taxon>Acroporidae</taxon>
        <taxon>Acropora</taxon>
    </lineage>
</organism>
<sequence length="907" mass="102460">MSFTAANGKSSTSATYCAAGNTNKTNCANRTGMPGVSMHYFPKDETLRQKWIRFVRIHRKDFVLKKQSALCSAHFDDSCFDIVGIPVYDENGRLIEPPKRRLIPGSVPSKDSLVPWTSPLTSRKRRKIIRELLPGAAVPKKKRKRSTQIGTPHSTSIGDIPETPGTSSIGDIPETPGTSPTGDIPETPGTSSAVEILETLCTSDRVGNIFYAPLLGAMDSTPCSSGAVTKPSYHGHNIVEADPSPTTCTTCEYNKKKRKALLKKQNHLKKKYEGLQQSYNKLRSTEPAQPEPEEEVVYKESEEEEEEEERGEQVDHEEDEQSDKEEEVDWAALEESAGEYSSQSDGEDDEKESCNTIRVEPGLPADEEPKFIVFFSKLLALFSLFCFTCKKSDPRVTMKQRGTMVIVKQHCTSCGEESFEWKSQPMALSGKYPAGNVLLSFAVLMAGASISKVLLVFKHMGLSAYSARTFFFHQRNFLFPVVISYWERYQADLLSKLKAMKDVVWSGDGRFDSMGHSAKFGAYTMFCNTLLKVIHFEILQANETGGSSPMELEGAKRSFNFLQTAGVAIKVFISDRHRGIAKWIRESQAGCSHFFDIWHVARSIGKAMLKLGKEKGCERISDWVKGARNHLYWCAMSTKQGFEELIAAKWKSFMLHVTNKHDNHPFPLYQKCAHEAEIENRRWIKTGTKAYDKLNNLLTNVRLVNDVKKLSADAQTSCLEGFHSTLNHWHPKMVCFSWLGTFCRHILASLHFNENVKRKKLTSENGEEYYKVTYPKFKLGEEVVREVDVPPTYDYVQQMKRDLFSVKSKSELKKVTEKYNAKVPTSLTSQFQNRVNKSDTVQNFRKRQERQLTTLYPTGQEQEVLQSSTQTAIEAPTTKQRKQAKCRKCGHPMKGHKASLCKKAPSL</sequence>
<evidence type="ECO:0000256" key="5">
    <source>
        <dbReference type="PROSITE-ProRule" id="PRU00309"/>
    </source>
</evidence>
<protein>
    <submittedName>
        <fullName evidence="8">THAP domain-containing protein 2</fullName>
    </submittedName>
</protein>